<evidence type="ECO:0000313" key="2">
    <source>
        <dbReference type="Proteomes" id="UP000054099"/>
    </source>
</evidence>
<dbReference type="EMBL" id="LNQN01000006">
    <property type="protein sequence ID" value="KSU81100.1"/>
    <property type="molecule type" value="Genomic_DNA"/>
</dbReference>
<dbReference type="Proteomes" id="UP000054099">
    <property type="component" value="Unassembled WGS sequence"/>
</dbReference>
<sequence>MSKNVPVYTAFDQSMYFKVAERFQSEGLHFKVKRVNQGSWAPGSHFSSNDFNGSTFYEFFVKRGEEHMAYHALSNL</sequence>
<protein>
    <submittedName>
        <fullName evidence="1">Uncharacterized protein</fullName>
    </submittedName>
</protein>
<comment type="caution">
    <text evidence="1">The sequence shown here is derived from an EMBL/GenBank/DDBJ whole genome shotgun (WGS) entry which is preliminary data.</text>
</comment>
<reference evidence="1 2" key="1">
    <citation type="journal article" date="2014" name="Antonie Van Leeuwenhoek">
        <title>Fictibacillus enclensis sp. nov., isolated from marine sediment.</title>
        <authorList>
            <person name="Dastager S.G."/>
            <person name="Mawlankar R."/>
            <person name="Srinivasan K."/>
            <person name="Tang S.K."/>
            <person name="Lee J.C."/>
            <person name="Ramana V.V."/>
            <person name="Shouche Y.S."/>
        </authorList>
    </citation>
    <scope>NUCLEOTIDE SEQUENCE [LARGE SCALE GENOMIC DNA]</scope>
    <source>
        <strain evidence="1 2">NIO-1003</strain>
    </source>
</reference>
<accession>A0A0V8J240</accession>
<dbReference type="AlphaFoldDB" id="A0A0V8J240"/>
<proteinExistence type="predicted"/>
<gene>
    <name evidence="1" type="ORF">AS030_19350</name>
</gene>
<organism evidence="1 2">
    <name type="scientific">Fictibacillus enclensis</name>
    <dbReference type="NCBI Taxonomy" id="1017270"/>
    <lineage>
        <taxon>Bacteria</taxon>
        <taxon>Bacillati</taxon>
        <taxon>Bacillota</taxon>
        <taxon>Bacilli</taxon>
        <taxon>Bacillales</taxon>
        <taxon>Fictibacillaceae</taxon>
        <taxon>Fictibacillus</taxon>
    </lineage>
</organism>
<keyword evidence="2" id="KW-1185">Reference proteome</keyword>
<evidence type="ECO:0000313" key="1">
    <source>
        <dbReference type="EMBL" id="KSU81100.1"/>
    </source>
</evidence>
<name>A0A0V8J240_9BACL</name>